<dbReference type="PANTHER" id="PTHR37984">
    <property type="entry name" value="PROTEIN CBG26694"/>
    <property type="match status" value="1"/>
</dbReference>
<dbReference type="OrthoDB" id="10066870at2759"/>
<dbReference type="Gene3D" id="3.10.10.10">
    <property type="entry name" value="HIV Type 1 Reverse Transcriptase, subunit A, domain 1"/>
    <property type="match status" value="1"/>
</dbReference>
<proteinExistence type="predicted"/>
<dbReference type="InterPro" id="IPR043502">
    <property type="entry name" value="DNA/RNA_pol_sf"/>
</dbReference>
<keyword evidence="4" id="KW-0255">Endonuclease</keyword>
<keyword evidence="1" id="KW-0808">Transferase</keyword>
<evidence type="ECO:0000313" key="5">
    <source>
        <dbReference type="EMBL" id="CAG2213153.1"/>
    </source>
</evidence>
<dbReference type="Proteomes" id="UP000683360">
    <property type="component" value="Unassembled WGS sequence"/>
</dbReference>
<reference evidence="5" key="1">
    <citation type="submission" date="2021-03" db="EMBL/GenBank/DDBJ databases">
        <authorList>
            <person name="Bekaert M."/>
        </authorList>
    </citation>
    <scope>NUCLEOTIDE SEQUENCE</scope>
</reference>
<evidence type="ECO:0000256" key="3">
    <source>
        <dbReference type="ARBA" id="ARBA00022722"/>
    </source>
</evidence>
<dbReference type="CDD" id="cd00303">
    <property type="entry name" value="retropepsin_like"/>
    <property type="match status" value="1"/>
</dbReference>
<protein>
    <recommendedName>
        <fullName evidence="7">Peptidase A2 domain-containing protein</fullName>
    </recommendedName>
</protein>
<evidence type="ECO:0000313" key="6">
    <source>
        <dbReference type="Proteomes" id="UP000683360"/>
    </source>
</evidence>
<dbReference type="SUPFAM" id="SSF56672">
    <property type="entry name" value="DNA/RNA polymerases"/>
    <property type="match status" value="1"/>
</dbReference>
<organism evidence="5 6">
    <name type="scientific">Mytilus edulis</name>
    <name type="common">Blue mussel</name>
    <dbReference type="NCBI Taxonomy" id="6550"/>
    <lineage>
        <taxon>Eukaryota</taxon>
        <taxon>Metazoa</taxon>
        <taxon>Spiralia</taxon>
        <taxon>Lophotrochozoa</taxon>
        <taxon>Mollusca</taxon>
        <taxon>Bivalvia</taxon>
        <taxon>Autobranchia</taxon>
        <taxon>Pteriomorphia</taxon>
        <taxon>Mytilida</taxon>
        <taxon>Mytiloidea</taxon>
        <taxon>Mytilidae</taxon>
        <taxon>Mytilinae</taxon>
        <taxon>Mytilus</taxon>
    </lineage>
</organism>
<evidence type="ECO:0000256" key="4">
    <source>
        <dbReference type="ARBA" id="ARBA00022759"/>
    </source>
</evidence>
<name>A0A8S3RXU4_MYTED</name>
<dbReference type="PANTHER" id="PTHR37984:SF5">
    <property type="entry name" value="PROTEIN NYNRIN-LIKE"/>
    <property type="match status" value="1"/>
</dbReference>
<dbReference type="SUPFAM" id="SSF50630">
    <property type="entry name" value="Acid proteases"/>
    <property type="match status" value="1"/>
</dbReference>
<gene>
    <name evidence="5" type="ORF">MEDL_27085</name>
</gene>
<dbReference type="InterPro" id="IPR021109">
    <property type="entry name" value="Peptidase_aspartic_dom_sf"/>
</dbReference>
<dbReference type="InterPro" id="IPR050951">
    <property type="entry name" value="Retrovirus_Pol_polyprotein"/>
</dbReference>
<evidence type="ECO:0000256" key="2">
    <source>
        <dbReference type="ARBA" id="ARBA00022695"/>
    </source>
</evidence>
<keyword evidence="6" id="KW-1185">Reference proteome</keyword>
<dbReference type="GO" id="GO:0004519">
    <property type="term" value="F:endonuclease activity"/>
    <property type="evidence" value="ECO:0007669"/>
    <property type="project" value="UniProtKB-KW"/>
</dbReference>
<keyword evidence="4" id="KW-0378">Hydrolase</keyword>
<sequence>MKIRINHITPNYLYLPAKVNSIDVKLVLDTGSAVSILNKSIFEKLGIAETQLGAFGVELIAADGKPIPVLGKFKLQLLLDCCAITHDFVIADIGEMEGIIGMDLLETYSASIDIANAEIKISDHSIKLEKENSRLCAFVRTVRKINGFQGVESEILFEPIRFPDNKGILLARAFINPQQGKVQVSALNSSSAVVTLSKNSIVGCKQPIKAATKVNVGINDKHEQALPEHLIPIIDKISPKVTESQKQSIKELLIDFQYIFVGPDGKLGRTNLAKHVINTGDAKPIKLPPRRAHITQRKVIETEIQKMLDQDIIEPSESPWATPILLVKKKDNSVRFCLDFRRINSVTKKDAYPLPRIDTCLDCLGGSEWYNTLDMASAK</sequence>
<dbReference type="AlphaFoldDB" id="A0A8S3RXU4"/>
<dbReference type="GO" id="GO:0016779">
    <property type="term" value="F:nucleotidyltransferase activity"/>
    <property type="evidence" value="ECO:0007669"/>
    <property type="project" value="UniProtKB-KW"/>
</dbReference>
<dbReference type="EMBL" id="CAJPWZ010001337">
    <property type="protein sequence ID" value="CAG2213153.1"/>
    <property type="molecule type" value="Genomic_DNA"/>
</dbReference>
<accession>A0A8S3RXU4</accession>
<keyword evidence="3" id="KW-0540">Nuclease</keyword>
<evidence type="ECO:0008006" key="7">
    <source>
        <dbReference type="Google" id="ProtNLM"/>
    </source>
</evidence>
<keyword evidence="2" id="KW-0548">Nucleotidyltransferase</keyword>
<dbReference type="Gene3D" id="2.40.70.10">
    <property type="entry name" value="Acid Proteases"/>
    <property type="match status" value="1"/>
</dbReference>
<comment type="caution">
    <text evidence="5">The sequence shown here is derived from an EMBL/GenBank/DDBJ whole genome shotgun (WGS) entry which is preliminary data.</text>
</comment>
<dbReference type="CDD" id="cd01647">
    <property type="entry name" value="RT_LTR"/>
    <property type="match status" value="1"/>
</dbReference>
<evidence type="ECO:0000256" key="1">
    <source>
        <dbReference type="ARBA" id="ARBA00022679"/>
    </source>
</evidence>